<name>A6HZG7_RAT</name>
<dbReference type="EMBL" id="CH473953">
    <property type="protein sequence ID" value="EDM12598.1"/>
    <property type="molecule type" value="Genomic_DNA"/>
</dbReference>
<sequence>MTPHFGKHSQPSNASSRIDPHKHRVALTQELFIAVWFVILK</sequence>
<dbReference type="EMBL" id="CH473953">
    <property type="protein sequence ID" value="EDM12599.1"/>
    <property type="molecule type" value="Genomic_DNA"/>
</dbReference>
<proteinExistence type="predicted"/>
<evidence type="ECO:0000313" key="2">
    <source>
        <dbReference type="EMBL" id="EDM12598.1"/>
    </source>
</evidence>
<organism evidence="2 4">
    <name type="scientific">Rattus norvegicus</name>
    <name type="common">Rat</name>
    <dbReference type="NCBI Taxonomy" id="10116"/>
    <lineage>
        <taxon>Eukaryota</taxon>
        <taxon>Metazoa</taxon>
        <taxon>Chordata</taxon>
        <taxon>Craniata</taxon>
        <taxon>Vertebrata</taxon>
        <taxon>Euteleostomi</taxon>
        <taxon>Mammalia</taxon>
        <taxon>Eutheria</taxon>
        <taxon>Euarchontoglires</taxon>
        <taxon>Glires</taxon>
        <taxon>Rodentia</taxon>
        <taxon>Myomorpha</taxon>
        <taxon>Muroidea</taxon>
        <taxon>Muridae</taxon>
        <taxon>Murinae</taxon>
        <taxon>Rattus</taxon>
    </lineage>
</organism>
<gene>
    <name evidence="2" type="ORF">rCG_48276</name>
</gene>
<evidence type="ECO:0000256" key="1">
    <source>
        <dbReference type="SAM" id="MobiDB-lite"/>
    </source>
</evidence>
<protein>
    <submittedName>
        <fullName evidence="2">RCG48276, isoform CRA_a</fullName>
    </submittedName>
</protein>
<evidence type="ECO:0000313" key="4">
    <source>
        <dbReference type="Proteomes" id="UP000234681"/>
    </source>
</evidence>
<feature type="region of interest" description="Disordered" evidence="1">
    <location>
        <begin position="1"/>
        <end position="20"/>
    </location>
</feature>
<dbReference type="AlphaFoldDB" id="A6HZG7"/>
<dbReference type="Proteomes" id="UP000234681">
    <property type="component" value="Chromosome 1"/>
</dbReference>
<reference evidence="4" key="3">
    <citation type="submission" date="2005-09" db="EMBL/GenBank/DDBJ databases">
        <authorList>
            <person name="Mural R.J."/>
            <person name="Li P.W."/>
            <person name="Adams M.D."/>
            <person name="Amanatides P.G."/>
            <person name="Baden-Tillson H."/>
            <person name="Barnstead M."/>
            <person name="Chin S.H."/>
            <person name="Dew I."/>
            <person name="Evans C.A."/>
            <person name="Ferriera S."/>
            <person name="Flanigan M."/>
            <person name="Fosler C."/>
            <person name="Glodek A."/>
            <person name="Gu Z."/>
            <person name="Holt R.A."/>
            <person name="Jennings D."/>
            <person name="Kraft C.L."/>
            <person name="Lu F."/>
            <person name="Nguyen T."/>
            <person name="Nusskern D.R."/>
            <person name="Pfannkoch C.M."/>
            <person name="Sitter C."/>
            <person name="Sutton G.G."/>
            <person name="Venter J.C."/>
            <person name="Wang Z."/>
            <person name="Woodage T."/>
            <person name="Zheng X.H."/>
            <person name="Zhong F."/>
        </authorList>
    </citation>
    <scope>NUCLEOTIDE SEQUENCE [LARGE SCALE GENOMIC DNA]</scope>
    <source>
        <strain evidence="3">BN</strain>
        <strain evidence="4">BN, Sprague-Dawley</strain>
    </source>
</reference>
<accession>A6HZG7</accession>
<reference evidence="2" key="2">
    <citation type="submission" date="2005-07" db="EMBL/GenBank/DDBJ databases">
        <authorList>
            <person name="Mural R.J."/>
            <person name="Li P.W."/>
            <person name="Adams M.D."/>
            <person name="Amanatides P.G."/>
            <person name="Baden-Tillson H."/>
            <person name="Barnstead M."/>
            <person name="Chin S.H."/>
            <person name="Dew I."/>
            <person name="Evans C.A."/>
            <person name="Ferriera S."/>
            <person name="Flanigan M."/>
            <person name="Fosler C."/>
            <person name="Glodek A."/>
            <person name="Gu Z."/>
            <person name="Holt R.A."/>
            <person name="Jennings D."/>
            <person name="Kraft C.L."/>
            <person name="Lu F."/>
            <person name="Nguyen T."/>
            <person name="Nusskern D.R."/>
            <person name="Pfannkoch C.M."/>
            <person name="Sitter C."/>
            <person name="Sutton G.G."/>
            <person name="Venter J.C."/>
            <person name="Wang Z."/>
            <person name="Woodage T."/>
            <person name="Zheng X.H."/>
            <person name="Zhong F."/>
        </authorList>
    </citation>
    <scope>NUCLEOTIDE SEQUENCE</scope>
    <source>
        <strain evidence="2">BN</strain>
    </source>
</reference>
<reference evidence="2" key="1">
    <citation type="journal article" date="2005" name="Genome Res.">
        <title>Gene and alternative splicing annotation with AIR.</title>
        <authorList>
            <person name="Florea L."/>
            <person name="Di Francesco V."/>
            <person name="Miller J."/>
            <person name="Turner R."/>
            <person name="Yao A."/>
            <person name="Harris M."/>
            <person name="Walenz B."/>
            <person name="Mobarry C."/>
            <person name="Merkulov G.V."/>
            <person name="Charlab R."/>
            <person name="Dew I."/>
            <person name="Deng Z."/>
            <person name="Istrail S."/>
            <person name="Li P."/>
            <person name="Sutton G."/>
        </authorList>
    </citation>
    <scope>NUCLEOTIDE SEQUENCE</scope>
    <source>
        <strain evidence="2">BN</strain>
    </source>
</reference>
<evidence type="ECO:0000313" key="3">
    <source>
        <dbReference type="EMBL" id="EDM12599.1"/>
    </source>
</evidence>